<sequence>MLKKDEVLYYLVNTTYYVGVPFQIASKPLVREDLIKQGYLEDKDELRFTTKAVDLLNEFYADNSNELMKVLRELKVPGGFVSYNEICKEMNMSSEEFNVMYLMKRLAEDGEILISASSDWDKRVKYIIN</sequence>
<dbReference type="Proteomes" id="UP000223366">
    <property type="component" value="Unassembled WGS sequence"/>
</dbReference>
<evidence type="ECO:0000313" key="1">
    <source>
        <dbReference type="EMBL" id="PFV28617.1"/>
    </source>
</evidence>
<comment type="caution">
    <text evidence="1">The sequence shown here is derived from an EMBL/GenBank/DDBJ whole genome shotgun (WGS) entry which is preliminary data.</text>
</comment>
<protein>
    <submittedName>
        <fullName evidence="1">Uncharacterized protein</fullName>
    </submittedName>
</protein>
<dbReference type="EMBL" id="NVDU01000046">
    <property type="protein sequence ID" value="PFV28617.1"/>
    <property type="molecule type" value="Genomic_DNA"/>
</dbReference>
<evidence type="ECO:0000313" key="2">
    <source>
        <dbReference type="Proteomes" id="UP000223366"/>
    </source>
</evidence>
<dbReference type="AlphaFoldDB" id="A0A9X7GCM4"/>
<name>A0A9X7GCM4_BACTU</name>
<dbReference type="RefSeq" id="WP_098685890.1">
    <property type="nucleotide sequence ID" value="NZ_CP185991.1"/>
</dbReference>
<accession>A0A9X7GCM4</accession>
<reference evidence="1 2" key="1">
    <citation type="submission" date="2017-09" db="EMBL/GenBank/DDBJ databases">
        <title>Large-scale bioinformatics analysis of Bacillus genomes uncovers conserved roles of natural products in bacterial physiology.</title>
        <authorList>
            <consortium name="Agbiome Team Llc"/>
            <person name="Bleich R.M."/>
            <person name="Grubbs K.J."/>
            <person name="Santa Maria K.C."/>
            <person name="Allen S.E."/>
            <person name="Farag S."/>
            <person name="Shank E.A."/>
            <person name="Bowers A."/>
        </authorList>
    </citation>
    <scope>NUCLEOTIDE SEQUENCE [LARGE SCALE GENOMIC DNA]</scope>
    <source>
        <strain evidence="1 2">AFS060060</strain>
    </source>
</reference>
<organism evidence="1 2">
    <name type="scientific">Bacillus thuringiensis</name>
    <dbReference type="NCBI Taxonomy" id="1428"/>
    <lineage>
        <taxon>Bacteria</taxon>
        <taxon>Bacillati</taxon>
        <taxon>Bacillota</taxon>
        <taxon>Bacilli</taxon>
        <taxon>Bacillales</taxon>
        <taxon>Bacillaceae</taxon>
        <taxon>Bacillus</taxon>
        <taxon>Bacillus cereus group</taxon>
    </lineage>
</organism>
<proteinExistence type="predicted"/>
<gene>
    <name evidence="1" type="ORF">COK99_19940</name>
</gene>